<organism evidence="2 3">
    <name type="scientific">candidate division KSB3 bacterium</name>
    <dbReference type="NCBI Taxonomy" id="2044937"/>
    <lineage>
        <taxon>Bacteria</taxon>
        <taxon>candidate division KSB3</taxon>
    </lineage>
</organism>
<evidence type="ECO:0000313" key="2">
    <source>
        <dbReference type="EMBL" id="PID58000.1"/>
    </source>
</evidence>
<dbReference type="Gene3D" id="1.10.260.40">
    <property type="entry name" value="lambda repressor-like DNA-binding domains"/>
    <property type="match status" value="1"/>
</dbReference>
<evidence type="ECO:0000259" key="1">
    <source>
        <dbReference type="PROSITE" id="PS50943"/>
    </source>
</evidence>
<name>A0A2G6E7D3_9BACT</name>
<dbReference type="EMBL" id="PDPS01000024">
    <property type="protein sequence ID" value="PID58000.1"/>
    <property type="molecule type" value="Genomic_DNA"/>
</dbReference>
<sequence>MTFMKFHEFVTSRRVKLNLNKKELAKKAKISDAYIKHIEDGIRIPKDMIILYNLADALQVDREWFRDFAYLNRDHQKAVSYIDEQKVFETRSDGKTYNTANSLSSKEKEFLALFRKADDEDRKTLIHLLQNRSLSNSLLFRGALYDSHHSLYKIMNEIKDKDEKFLQKMLDYIGAMVFIETHDQKSPLRDLLTNLLNPQ</sequence>
<gene>
    <name evidence="2" type="ORF">CSB45_04745</name>
</gene>
<dbReference type="Proteomes" id="UP000229740">
    <property type="component" value="Unassembled WGS sequence"/>
</dbReference>
<feature type="domain" description="HTH cro/C1-type" evidence="1">
    <location>
        <begin position="14"/>
        <end position="65"/>
    </location>
</feature>
<dbReference type="SUPFAM" id="SSF47413">
    <property type="entry name" value="lambda repressor-like DNA-binding domains"/>
    <property type="match status" value="1"/>
</dbReference>
<dbReference type="CDD" id="cd00093">
    <property type="entry name" value="HTH_XRE"/>
    <property type="match status" value="1"/>
</dbReference>
<dbReference type="Pfam" id="PF01381">
    <property type="entry name" value="HTH_3"/>
    <property type="match status" value="1"/>
</dbReference>
<dbReference type="InterPro" id="IPR001387">
    <property type="entry name" value="Cro/C1-type_HTH"/>
</dbReference>
<dbReference type="AlphaFoldDB" id="A0A2G6E7D3"/>
<dbReference type="GO" id="GO:0003677">
    <property type="term" value="F:DNA binding"/>
    <property type="evidence" value="ECO:0007669"/>
    <property type="project" value="InterPro"/>
</dbReference>
<dbReference type="InterPro" id="IPR010982">
    <property type="entry name" value="Lambda_DNA-bd_dom_sf"/>
</dbReference>
<accession>A0A2G6E7D3</accession>
<protein>
    <recommendedName>
        <fullName evidence="1">HTH cro/C1-type domain-containing protein</fullName>
    </recommendedName>
</protein>
<dbReference type="SMART" id="SM00530">
    <property type="entry name" value="HTH_XRE"/>
    <property type="match status" value="1"/>
</dbReference>
<proteinExistence type="predicted"/>
<evidence type="ECO:0000313" key="3">
    <source>
        <dbReference type="Proteomes" id="UP000229740"/>
    </source>
</evidence>
<comment type="caution">
    <text evidence="2">The sequence shown here is derived from an EMBL/GenBank/DDBJ whole genome shotgun (WGS) entry which is preliminary data.</text>
</comment>
<reference evidence="2 3" key="1">
    <citation type="submission" date="2017-10" db="EMBL/GenBank/DDBJ databases">
        <title>Novel microbial diversity and functional potential in the marine mammal oral microbiome.</title>
        <authorList>
            <person name="Dudek N.K."/>
            <person name="Sun C.L."/>
            <person name="Burstein D."/>
            <person name="Kantor R.S."/>
            <person name="Aliaga Goltsman D.S."/>
            <person name="Bik E.M."/>
            <person name="Thomas B.C."/>
            <person name="Banfield J.F."/>
            <person name="Relman D.A."/>
        </authorList>
    </citation>
    <scope>NUCLEOTIDE SEQUENCE [LARGE SCALE GENOMIC DNA]</scope>
    <source>
        <strain evidence="2">DOLZORAL124_49_17</strain>
    </source>
</reference>
<dbReference type="PROSITE" id="PS50943">
    <property type="entry name" value="HTH_CROC1"/>
    <property type="match status" value="1"/>
</dbReference>